<sequence>MSHFYAACGMKTLHKIKKISVVKLTALCDKQKLIHVGCLNVPLLWTEEKKQMLWPIYRQELGINKCNLYFGELNAMLML</sequence>
<reference evidence="1 2" key="1">
    <citation type="submission" date="2015-04" db="EMBL/GenBank/DDBJ databases">
        <authorList>
            <person name="Syromyatnikov M.Y."/>
            <person name="Popov V.N."/>
        </authorList>
    </citation>
    <scope>NUCLEOTIDE SEQUENCE [LARGE SCALE GENOMIC DNA]</scope>
</reference>
<keyword evidence="2" id="KW-1185">Reference proteome</keyword>
<gene>
    <name evidence="1" type="ORF">CLUMA_CG010171</name>
</gene>
<protein>
    <submittedName>
        <fullName evidence="1">CLUMA_CG010171, isoform A</fullName>
    </submittedName>
</protein>
<name>A0A1J1IA59_9DIPT</name>
<proteinExistence type="predicted"/>
<evidence type="ECO:0000313" key="2">
    <source>
        <dbReference type="Proteomes" id="UP000183832"/>
    </source>
</evidence>
<accession>A0A1J1IA59</accession>
<dbReference type="AlphaFoldDB" id="A0A1J1IA59"/>
<dbReference type="EMBL" id="CVRI01000044">
    <property type="protein sequence ID" value="CRK96618.1"/>
    <property type="molecule type" value="Genomic_DNA"/>
</dbReference>
<dbReference type="Proteomes" id="UP000183832">
    <property type="component" value="Unassembled WGS sequence"/>
</dbReference>
<evidence type="ECO:0000313" key="1">
    <source>
        <dbReference type="EMBL" id="CRK96618.1"/>
    </source>
</evidence>
<organism evidence="1 2">
    <name type="scientific">Clunio marinus</name>
    <dbReference type="NCBI Taxonomy" id="568069"/>
    <lineage>
        <taxon>Eukaryota</taxon>
        <taxon>Metazoa</taxon>
        <taxon>Ecdysozoa</taxon>
        <taxon>Arthropoda</taxon>
        <taxon>Hexapoda</taxon>
        <taxon>Insecta</taxon>
        <taxon>Pterygota</taxon>
        <taxon>Neoptera</taxon>
        <taxon>Endopterygota</taxon>
        <taxon>Diptera</taxon>
        <taxon>Nematocera</taxon>
        <taxon>Chironomoidea</taxon>
        <taxon>Chironomidae</taxon>
        <taxon>Clunio</taxon>
    </lineage>
</organism>